<dbReference type="GO" id="GO:0047220">
    <property type="term" value="F:galactosylxylosylprotein 3-beta-galactosyltransferase activity"/>
    <property type="evidence" value="ECO:0007669"/>
    <property type="project" value="TreeGrafter"/>
</dbReference>
<dbReference type="AlphaFoldDB" id="A0A9P0F1S0"/>
<keyword evidence="17" id="KW-1185">Reference proteome</keyword>
<dbReference type="Proteomes" id="UP001152759">
    <property type="component" value="Chromosome 2"/>
</dbReference>
<reference evidence="16" key="1">
    <citation type="submission" date="2021-12" db="EMBL/GenBank/DDBJ databases">
        <authorList>
            <person name="King R."/>
        </authorList>
    </citation>
    <scope>NUCLEOTIDE SEQUENCE</scope>
</reference>
<evidence type="ECO:0000256" key="12">
    <source>
        <dbReference type="ARBA" id="ARBA00023136"/>
    </source>
</evidence>
<dbReference type="GO" id="GO:0006024">
    <property type="term" value="P:glycosaminoglycan biosynthetic process"/>
    <property type="evidence" value="ECO:0007669"/>
    <property type="project" value="UniProtKB-ARBA"/>
</dbReference>
<keyword evidence="11 15" id="KW-0333">Golgi apparatus</keyword>
<evidence type="ECO:0000256" key="1">
    <source>
        <dbReference type="ARBA" id="ARBA00001936"/>
    </source>
</evidence>
<comment type="subcellular location">
    <subcellularLocation>
        <location evidence="2 15">Golgi apparatus membrane</location>
        <topology evidence="2 15">Single-pass type II membrane protein</topology>
    </subcellularLocation>
</comment>
<comment type="pathway">
    <text evidence="3">Glycan metabolism; chondroitin sulfate biosynthesis.</text>
</comment>
<comment type="similarity">
    <text evidence="5 15">Belongs to the glycosyltransferase 31 family.</text>
</comment>
<evidence type="ECO:0000256" key="9">
    <source>
        <dbReference type="ARBA" id="ARBA00022968"/>
    </source>
</evidence>
<dbReference type="PROSITE" id="PS51257">
    <property type="entry name" value="PROKAR_LIPOPROTEIN"/>
    <property type="match status" value="1"/>
</dbReference>
<dbReference type="GO" id="GO:0000139">
    <property type="term" value="C:Golgi membrane"/>
    <property type="evidence" value="ECO:0007669"/>
    <property type="project" value="UniProtKB-SubCell"/>
</dbReference>
<dbReference type="FunFam" id="3.90.550.50:FF:000018">
    <property type="entry name" value="Hexosyltransferase"/>
    <property type="match status" value="1"/>
</dbReference>
<keyword evidence="13" id="KW-0325">Glycoprotein</keyword>
<evidence type="ECO:0000256" key="8">
    <source>
        <dbReference type="ARBA" id="ARBA00022692"/>
    </source>
</evidence>
<evidence type="ECO:0000256" key="2">
    <source>
        <dbReference type="ARBA" id="ARBA00004323"/>
    </source>
</evidence>
<dbReference type="Gene3D" id="3.90.550.50">
    <property type="match status" value="1"/>
</dbReference>
<comment type="pathway">
    <text evidence="4">Glycan metabolism; heparan sulfate biosynthesis.</text>
</comment>
<accession>A0A9P0F1S0</accession>
<keyword evidence="9 15" id="KW-0735">Signal-anchor</keyword>
<evidence type="ECO:0000256" key="4">
    <source>
        <dbReference type="ARBA" id="ARBA00005093"/>
    </source>
</evidence>
<evidence type="ECO:0000256" key="6">
    <source>
        <dbReference type="ARBA" id="ARBA00022676"/>
    </source>
</evidence>
<dbReference type="InterPro" id="IPR002659">
    <property type="entry name" value="Glyco_trans_31"/>
</dbReference>
<dbReference type="GO" id="GO:0006493">
    <property type="term" value="P:protein O-linked glycosylation"/>
    <property type="evidence" value="ECO:0007669"/>
    <property type="project" value="TreeGrafter"/>
</dbReference>
<dbReference type="EMBL" id="OU963863">
    <property type="protein sequence ID" value="CAH0385273.1"/>
    <property type="molecule type" value="Genomic_DNA"/>
</dbReference>
<comment type="cofactor">
    <cofactor evidence="1">
        <name>Mn(2+)</name>
        <dbReference type="ChEBI" id="CHEBI:29035"/>
    </cofactor>
</comment>
<keyword evidence="6 15" id="KW-0328">Glycosyltransferase</keyword>
<name>A0A9P0F1S0_BEMTA</name>
<evidence type="ECO:0000256" key="10">
    <source>
        <dbReference type="ARBA" id="ARBA00022989"/>
    </source>
</evidence>
<evidence type="ECO:0000256" key="11">
    <source>
        <dbReference type="ARBA" id="ARBA00023034"/>
    </source>
</evidence>
<keyword evidence="8 15" id="KW-0812">Transmembrane</keyword>
<dbReference type="EC" id="2.4.1.-" evidence="15"/>
<feature type="transmembrane region" description="Helical" evidence="15">
    <location>
        <begin position="17"/>
        <end position="39"/>
    </location>
</feature>
<protein>
    <recommendedName>
        <fullName evidence="15">Hexosyltransferase</fullName>
        <ecNumber evidence="15">2.4.1.-</ecNumber>
    </recommendedName>
</protein>
<dbReference type="KEGG" id="btab:109035941"/>
<keyword evidence="10 15" id="KW-1133">Transmembrane helix</keyword>
<proteinExistence type="inferred from homology"/>
<gene>
    <name evidence="16" type="ORF">BEMITA_LOCUS4515</name>
</gene>
<evidence type="ECO:0000256" key="14">
    <source>
        <dbReference type="ARBA" id="ARBA00023211"/>
    </source>
</evidence>
<dbReference type="PANTHER" id="PTHR11214">
    <property type="entry name" value="BETA-1,3-N-ACETYLGLUCOSAMINYLTRANSFERASE"/>
    <property type="match status" value="1"/>
</dbReference>
<evidence type="ECO:0000256" key="7">
    <source>
        <dbReference type="ARBA" id="ARBA00022679"/>
    </source>
</evidence>
<evidence type="ECO:0000256" key="3">
    <source>
        <dbReference type="ARBA" id="ARBA00004840"/>
    </source>
</evidence>
<organism evidence="16 17">
    <name type="scientific">Bemisia tabaci</name>
    <name type="common">Sweetpotato whitefly</name>
    <name type="synonym">Aleurodes tabaci</name>
    <dbReference type="NCBI Taxonomy" id="7038"/>
    <lineage>
        <taxon>Eukaryota</taxon>
        <taxon>Metazoa</taxon>
        <taxon>Ecdysozoa</taxon>
        <taxon>Arthropoda</taxon>
        <taxon>Hexapoda</taxon>
        <taxon>Insecta</taxon>
        <taxon>Pterygota</taxon>
        <taxon>Neoptera</taxon>
        <taxon>Paraneoptera</taxon>
        <taxon>Hemiptera</taxon>
        <taxon>Sternorrhyncha</taxon>
        <taxon>Aleyrodoidea</taxon>
        <taxon>Aleyrodidae</taxon>
        <taxon>Aleyrodinae</taxon>
        <taxon>Bemisia</taxon>
    </lineage>
</organism>
<dbReference type="PANTHER" id="PTHR11214:SF3">
    <property type="entry name" value="BETA-1,3-GALACTOSYLTRANSFERASE 6"/>
    <property type="match status" value="1"/>
</dbReference>
<evidence type="ECO:0000256" key="5">
    <source>
        <dbReference type="ARBA" id="ARBA00008661"/>
    </source>
</evidence>
<evidence type="ECO:0000313" key="16">
    <source>
        <dbReference type="EMBL" id="CAH0385273.1"/>
    </source>
</evidence>
<keyword evidence="14" id="KW-0464">Manganese</keyword>
<dbReference type="Pfam" id="PF01762">
    <property type="entry name" value="Galactosyl_T"/>
    <property type="match status" value="1"/>
</dbReference>
<evidence type="ECO:0000313" key="17">
    <source>
        <dbReference type="Proteomes" id="UP001152759"/>
    </source>
</evidence>
<sequence>MKSTCILFLSGMLSRQILPYFLSTFFFLLGCMFTVNIFSQRPNEEIELRFTPHEGTLVVIILSALNNIERRNAIRQTWTKFVSGSDEVKYFFVLGTRHLKTQTAAVQREISLHNDIILLPQIVEAYESLTSKLLASIVYVTNFHNFRYLLKCDDDSFVRVDKIFAELHDNVDLRLKSDYLYWGFFDGRAHVKTQGKWKEDKWILCDRYLPYALGGGYILSQKLVKFIADNHQHLVRFRSEDISVGTWLAPLNVTRVHDPRFDTEYMSRGCSNSYLVTHKKSPAEMESLFENIKRTGVLCSKEVRLRKSYTYNWDVLPSQCCVRNNSFVP</sequence>
<evidence type="ECO:0000256" key="13">
    <source>
        <dbReference type="ARBA" id="ARBA00023180"/>
    </source>
</evidence>
<evidence type="ECO:0000256" key="15">
    <source>
        <dbReference type="RuleBase" id="RU363063"/>
    </source>
</evidence>
<keyword evidence="12 15" id="KW-0472">Membrane</keyword>
<keyword evidence="7" id="KW-0808">Transferase</keyword>